<gene>
    <name evidence="7" type="ORF">UFOPK1908_00277</name>
</gene>
<dbReference type="Pfam" id="PF03699">
    <property type="entry name" value="UPF0182"/>
    <property type="match status" value="1"/>
</dbReference>
<dbReference type="PANTHER" id="PTHR39344:SF1">
    <property type="entry name" value="UPF0182 PROTEIN SLL1060"/>
    <property type="match status" value="1"/>
</dbReference>
<dbReference type="EMBL" id="CAEZVB010000005">
    <property type="protein sequence ID" value="CAB4614444.1"/>
    <property type="molecule type" value="Genomic_DNA"/>
</dbReference>
<feature type="transmembrane region" description="Helical" evidence="6">
    <location>
        <begin position="262"/>
        <end position="283"/>
    </location>
</feature>
<keyword evidence="2 6" id="KW-0812">Transmembrane</keyword>
<feature type="transmembrane region" description="Helical" evidence="6">
    <location>
        <begin position="121"/>
        <end position="139"/>
    </location>
</feature>
<dbReference type="PANTHER" id="PTHR39344">
    <property type="entry name" value="UPF0182 PROTEIN SLL1060"/>
    <property type="match status" value="1"/>
</dbReference>
<sequence length="980" mass="107458">MSFNFPGGSAPSTPAAGGERKRGALFPTIIILGVLVVAFVVFTGFYTDFLWFDSLEATSVFTTQIYTKIGLFVVFALVMALVVFVVMWWAWRTRPEFRGMTPEQASLERYREAVEPFRTRLAIGIAIVMGLFAGFAASAEWDAFLMWRNATDFGQTDPQFGMDLSFFVFTLPFIQYLLGFGFAVLLLSLIAAVVVQYLYGGLRLQPKGDRATGAAQTQVSILIALILFLKAVSYWFDRFALDTQSQSLVTGFTGLKYTDVHAVLPSLNILTFVALIVGVLFVFNAFRRSWPLAFIGLGLMILTSIVVGVLYPLIIQQFQVRPSELVKEQPYIARNIESTRDAYNISNADVADYPGTVAPPTSKTISASSGTLSNIRLLDPALVSSTYNQLQQIRGYYSFNEKLDIDRYDLDKKTKGAVVAVREINLNGINAGQRNWTNDKTVYTHGYGFVAAYDNTVEDSGQPDFFAKNIPPIGALQAEQPRVYFGENSPLYSIVGAPKNQQPVELDYPDDASPTGQKNYTYQGTGGVPVGSFFNKLLYATKFQDSNLILSDLVNPESRILYERDPLTRVSKVAPWLTLDQDPYPVVADGRIKWVIDGYTTSNNYPYSSRVSLSNATSDSLTTRPTGSGITPLDQINYMRNSVKAVVDAYDGTVTLYGWDPTDPVLKTWMKAFPGTVQPRESMDADLLSHVRYPQDIFKVQRTILSRYHVTDASTFYNGTDVWNVPFDPTVAGAQVFQPPYYLTLQMPDQKKPTFSLTTTFAPQGRQTLAGFMSVSSDPLNDYGKIRVLQLPSNTTIPGPQQVQNAFESDPTVSSQLSLLRRGGSEVELGNLLSLPFNNGLLYVEPVYLRASADGFPLLQKVLVGYGQNVALEDTLVAALNKVFSLSPGAGVESIPNTGDLKPGTPTPKPQPTTSSDGTAASELSAAISDAQRAYENGLSALKNNDFTAYDQAQKQLAAALKRAAAAEAKLTGKASGQSA</sequence>
<keyword evidence="3 6" id="KW-1133">Transmembrane helix</keyword>
<evidence type="ECO:0000256" key="5">
    <source>
        <dbReference type="SAM" id="MobiDB-lite"/>
    </source>
</evidence>
<evidence type="ECO:0000256" key="2">
    <source>
        <dbReference type="ARBA" id="ARBA00022692"/>
    </source>
</evidence>
<evidence type="ECO:0000256" key="1">
    <source>
        <dbReference type="ARBA" id="ARBA00022475"/>
    </source>
</evidence>
<proteinExistence type="inferred from homology"/>
<feature type="transmembrane region" description="Helical" evidence="6">
    <location>
        <begin position="290"/>
        <end position="314"/>
    </location>
</feature>
<name>A0A6J6HTN0_9ZZZZ</name>
<evidence type="ECO:0000313" key="7">
    <source>
        <dbReference type="EMBL" id="CAB4614444.1"/>
    </source>
</evidence>
<evidence type="ECO:0000256" key="3">
    <source>
        <dbReference type="ARBA" id="ARBA00022989"/>
    </source>
</evidence>
<keyword evidence="1" id="KW-1003">Cell membrane</keyword>
<accession>A0A6J6HTN0</accession>
<organism evidence="7">
    <name type="scientific">freshwater metagenome</name>
    <dbReference type="NCBI Taxonomy" id="449393"/>
    <lineage>
        <taxon>unclassified sequences</taxon>
        <taxon>metagenomes</taxon>
        <taxon>ecological metagenomes</taxon>
    </lineage>
</organism>
<evidence type="ECO:0000256" key="6">
    <source>
        <dbReference type="SAM" id="Phobius"/>
    </source>
</evidence>
<feature type="transmembrane region" description="Helical" evidence="6">
    <location>
        <begin position="173"/>
        <end position="199"/>
    </location>
</feature>
<protein>
    <submittedName>
        <fullName evidence="7">Unannotated protein</fullName>
    </submittedName>
</protein>
<dbReference type="NCBIfam" id="NF000825">
    <property type="entry name" value="PRK00068.1"/>
    <property type="match status" value="1"/>
</dbReference>
<evidence type="ECO:0000256" key="4">
    <source>
        <dbReference type="ARBA" id="ARBA00023136"/>
    </source>
</evidence>
<reference evidence="7" key="1">
    <citation type="submission" date="2020-05" db="EMBL/GenBank/DDBJ databases">
        <authorList>
            <person name="Chiriac C."/>
            <person name="Salcher M."/>
            <person name="Ghai R."/>
            <person name="Kavagutti S V."/>
        </authorList>
    </citation>
    <scope>NUCLEOTIDE SEQUENCE</scope>
</reference>
<feature type="transmembrane region" description="Helical" evidence="6">
    <location>
        <begin position="65"/>
        <end position="91"/>
    </location>
</feature>
<keyword evidence="4 6" id="KW-0472">Membrane</keyword>
<dbReference type="HAMAP" id="MF_01600">
    <property type="entry name" value="UPF0182"/>
    <property type="match status" value="1"/>
</dbReference>
<dbReference type="InterPro" id="IPR005372">
    <property type="entry name" value="UPF0182"/>
</dbReference>
<dbReference type="GO" id="GO:0005576">
    <property type="term" value="C:extracellular region"/>
    <property type="evidence" value="ECO:0007669"/>
    <property type="project" value="TreeGrafter"/>
</dbReference>
<feature type="region of interest" description="Disordered" evidence="5">
    <location>
        <begin position="894"/>
        <end position="923"/>
    </location>
</feature>
<feature type="transmembrane region" description="Helical" evidence="6">
    <location>
        <begin position="24"/>
        <end position="45"/>
    </location>
</feature>
<dbReference type="AlphaFoldDB" id="A0A6J6HTN0"/>
<feature type="transmembrane region" description="Helical" evidence="6">
    <location>
        <begin position="219"/>
        <end position="236"/>
    </location>
</feature>
<dbReference type="GO" id="GO:0016020">
    <property type="term" value="C:membrane"/>
    <property type="evidence" value="ECO:0007669"/>
    <property type="project" value="InterPro"/>
</dbReference>